<dbReference type="KEGG" id="vg:41704266"/>
<dbReference type="InterPro" id="IPR058041">
    <property type="entry name" value="CcFV1_CP"/>
</dbReference>
<organism evidence="1 2">
    <name type="scientific">Penicillium digitatum polymycoviruses 1</name>
    <dbReference type="NCBI Taxonomy" id="2164101"/>
    <lineage>
        <taxon>Viruses</taxon>
        <taxon>Riboviria</taxon>
        <taxon>Riboviria incertae sedis</taxon>
        <taxon>Polymycoviridae</taxon>
        <taxon>Polymycovirus</taxon>
        <taxon>Polymycovirus penidigitati</taxon>
        <taxon>Penicillium digitatum polymycovirus 1</taxon>
    </lineage>
</organism>
<accession>A0A2R4SUG8</accession>
<dbReference type="GeneID" id="41704266"/>
<dbReference type="EMBL" id="MF317881">
    <property type="protein sequence ID" value="AVZ65986.1"/>
    <property type="molecule type" value="Genomic_RNA"/>
</dbReference>
<dbReference type="Proteomes" id="UP000290421">
    <property type="component" value="Genome"/>
</dbReference>
<dbReference type="RefSeq" id="YP_009551550.1">
    <property type="nucleotide sequence ID" value="NC_040424.1"/>
</dbReference>
<proteinExistence type="predicted"/>
<evidence type="ECO:0000313" key="1">
    <source>
        <dbReference type="EMBL" id="AVZ65986.1"/>
    </source>
</evidence>
<name>A0A2R4SUG8_9VIRU</name>
<dbReference type="Pfam" id="PF25660">
    <property type="entry name" value="CcFV1_CP"/>
    <property type="match status" value="1"/>
</dbReference>
<dbReference type="OrthoDB" id="40202at10239"/>
<sequence length="261" mass="27420">MSSPTAPRLVSVEKAKLIADLDQSVVDVILRLSSLGVKPDGIIDYCNRVALDEPAPAVVAGGAKPLVIQAYSFLSDKSICVDKFGMELSAAAAALETLKRDPEEGRRIVHKAVADHQAKRGSPKPIVVNLAGLPSSRGGPKTGGDGGKAELSELMRRNQALAGAYAFVAEEHGPPGPERFRVLLGGNLAVVGQNKACAVKAAALVRILGRRHQTLVKYVRGYIPGKALLPSDKIPPLIYDGIIAPDEKPPSDESKGQSTVG</sequence>
<keyword evidence="2" id="KW-1185">Reference proteome</keyword>
<evidence type="ECO:0000313" key="2">
    <source>
        <dbReference type="Proteomes" id="UP000290421"/>
    </source>
</evidence>
<reference evidence="1 2" key="1">
    <citation type="journal article" date="2018" name="Sci. Rep.">
        <title>Characterization of two novel mycoviruses from Penicillium digitatum and the related fungicide resistance analysis.</title>
        <authorList>
            <person name="Niu Y."/>
            <person name="Yuan Y."/>
            <person name="Mao J."/>
            <person name="Yang Z."/>
            <person name="Cao Q."/>
            <person name="Zhang T."/>
            <person name="Wang S."/>
            <person name="Liu D."/>
        </authorList>
    </citation>
    <scope>NUCLEOTIDE SEQUENCE [LARGE SCALE GENOMIC DNA]</scope>
    <source>
        <strain evidence="1">A</strain>
    </source>
</reference>
<protein>
    <submittedName>
        <fullName evidence="1">Uncharacterized protein</fullName>
    </submittedName>
</protein>